<accession>A0A0G1PFI1</accession>
<dbReference type="EMBL" id="LCMG01000027">
    <property type="protein sequence ID" value="KKU31549.1"/>
    <property type="molecule type" value="Genomic_DNA"/>
</dbReference>
<dbReference type="AlphaFoldDB" id="A0A0G1PFI1"/>
<feature type="transmembrane region" description="Helical" evidence="1">
    <location>
        <begin position="136"/>
        <end position="157"/>
    </location>
</feature>
<name>A0A0G1PFI1_9BACT</name>
<dbReference type="CDD" id="cd05403">
    <property type="entry name" value="NT_KNTase_like"/>
    <property type="match status" value="1"/>
</dbReference>
<comment type="caution">
    <text evidence="2">The sequence shown here is derived from an EMBL/GenBank/DDBJ whole genome shotgun (WGS) entry which is preliminary data.</text>
</comment>
<evidence type="ECO:0000313" key="3">
    <source>
        <dbReference type="Proteomes" id="UP000034705"/>
    </source>
</evidence>
<dbReference type="Proteomes" id="UP000034705">
    <property type="component" value="Unassembled WGS sequence"/>
</dbReference>
<dbReference type="GO" id="GO:0016740">
    <property type="term" value="F:transferase activity"/>
    <property type="evidence" value="ECO:0007669"/>
    <property type="project" value="UniProtKB-KW"/>
</dbReference>
<gene>
    <name evidence="2" type="ORF">UX45_C0027G0003</name>
</gene>
<feature type="transmembrane region" description="Helical" evidence="1">
    <location>
        <begin position="103"/>
        <end position="124"/>
    </location>
</feature>
<evidence type="ECO:0000256" key="1">
    <source>
        <dbReference type="SAM" id="Phobius"/>
    </source>
</evidence>
<keyword evidence="1" id="KW-0812">Transmembrane</keyword>
<protein>
    <submittedName>
        <fullName evidence="2">Nucleotidyltransferase family protein</fullName>
    </submittedName>
</protein>
<reference evidence="2 3" key="1">
    <citation type="journal article" date="2015" name="Nature">
        <title>rRNA introns, odd ribosomes, and small enigmatic genomes across a large radiation of phyla.</title>
        <authorList>
            <person name="Brown C.T."/>
            <person name="Hug L.A."/>
            <person name="Thomas B.C."/>
            <person name="Sharon I."/>
            <person name="Castelle C.J."/>
            <person name="Singh A."/>
            <person name="Wilkins M.J."/>
            <person name="Williams K.H."/>
            <person name="Banfield J.F."/>
        </authorList>
    </citation>
    <scope>NUCLEOTIDE SEQUENCE [LARGE SCALE GENOMIC DNA]</scope>
</reference>
<sequence length="317" mass="37612">MKENQDLQQDVSKAIVRTLCWFSLFSYPLTAFEIWKWLCRPLTPHRLEEVYQALAQDTWLQSKIQSRDGFFSLAESPLCEWIALRQERFLDAARKYRKLRNAVRLFSFLPMVRGVAASNTLAWWHTRPESDIDLFVIVRPGTLWTARFLMVLPFLLLRRRPQMAGDHVRSKKLDPFCFSFFVTDQALNLSKVALPKDIYLAYWVRSLQPMLDRGDIFSRFQKENVWVKRWLPHAEGRAIHPVLSVRGVPVISVPWHWLEIPLSILQKAHLPRRTKMLVNKDTRVVLSKDMLKFFVEDRRQDFYDAWQKLCEDKGVFF</sequence>
<organism evidence="2 3">
    <name type="scientific">Candidatus Uhrbacteria bacterium GW2011_GWF2_46_218</name>
    <dbReference type="NCBI Taxonomy" id="1619001"/>
    <lineage>
        <taxon>Bacteria</taxon>
        <taxon>Candidatus Uhriibacteriota</taxon>
    </lineage>
</organism>
<keyword evidence="1" id="KW-0472">Membrane</keyword>
<evidence type="ECO:0000313" key="2">
    <source>
        <dbReference type="EMBL" id="KKU31549.1"/>
    </source>
</evidence>
<keyword evidence="2" id="KW-0808">Transferase</keyword>
<keyword evidence="1" id="KW-1133">Transmembrane helix</keyword>
<proteinExistence type="predicted"/>